<comment type="cofactor">
    <cofactor evidence="2 14">
        <name>heme b</name>
        <dbReference type="ChEBI" id="CHEBI:60344"/>
    </cofactor>
</comment>
<dbReference type="PRINTS" id="PR00371">
    <property type="entry name" value="FPNCR"/>
</dbReference>
<feature type="region of interest" description="Disordered" evidence="15">
    <location>
        <begin position="9"/>
        <end position="76"/>
    </location>
</feature>
<reference evidence="17" key="1">
    <citation type="submission" date="2019-08" db="EMBL/GenBank/DDBJ databases">
        <title>The improved chromosome-level genome for the pearl oyster Pinctada fucata martensii using PacBio sequencing and Hi-C.</title>
        <authorList>
            <person name="Zheng Z."/>
        </authorList>
    </citation>
    <scope>NUCLEOTIDE SEQUENCE</scope>
    <source>
        <strain evidence="17">ZZ-2019</strain>
        <tissue evidence="17">Adductor muscle</tissue>
    </source>
</reference>
<dbReference type="Proteomes" id="UP001186944">
    <property type="component" value="Unassembled WGS sequence"/>
</dbReference>
<dbReference type="InterPro" id="IPR003097">
    <property type="entry name" value="CysJ-like_FAD-binding"/>
</dbReference>
<dbReference type="Gene3D" id="3.40.50.80">
    <property type="entry name" value="Nucleotide-binding domain of ferredoxin-NADP reductase (FNR) module"/>
    <property type="match status" value="1"/>
</dbReference>
<feature type="region of interest" description="Disordered" evidence="15">
    <location>
        <begin position="103"/>
        <end position="122"/>
    </location>
</feature>
<dbReference type="InterPro" id="IPR001433">
    <property type="entry name" value="OxRdtase_FAD/NAD-bd"/>
</dbReference>
<evidence type="ECO:0000259" key="16">
    <source>
        <dbReference type="PROSITE" id="PS50902"/>
    </source>
</evidence>
<dbReference type="FunFam" id="1.20.990.10:FF:000002">
    <property type="entry name" value="Nitric oxide synthase"/>
    <property type="match status" value="1"/>
</dbReference>
<comment type="cofactor">
    <cofactor evidence="14">
        <name>FMN</name>
        <dbReference type="ChEBI" id="CHEBI:58210"/>
    </cofactor>
    <text evidence="14">Binds 1 FMN.</text>
</comment>
<evidence type="ECO:0000256" key="15">
    <source>
        <dbReference type="SAM" id="MobiDB-lite"/>
    </source>
</evidence>
<dbReference type="EMBL" id="VSWD01000013">
    <property type="protein sequence ID" value="KAK3084578.1"/>
    <property type="molecule type" value="Genomic_DNA"/>
</dbReference>
<feature type="compositionally biased region" description="Basic and acidic residues" evidence="15">
    <location>
        <begin position="104"/>
        <end position="120"/>
    </location>
</feature>
<feature type="region of interest" description="Disordered" evidence="15">
    <location>
        <begin position="652"/>
        <end position="671"/>
    </location>
</feature>
<evidence type="ECO:0000256" key="1">
    <source>
        <dbReference type="ARBA" id="ARBA00001950"/>
    </source>
</evidence>
<organism evidence="17 18">
    <name type="scientific">Pinctada imbricata</name>
    <name type="common">Atlantic pearl-oyster</name>
    <name type="synonym">Pinctada martensii</name>
    <dbReference type="NCBI Taxonomy" id="66713"/>
    <lineage>
        <taxon>Eukaryota</taxon>
        <taxon>Metazoa</taxon>
        <taxon>Spiralia</taxon>
        <taxon>Lophotrochozoa</taxon>
        <taxon>Mollusca</taxon>
        <taxon>Bivalvia</taxon>
        <taxon>Autobranchia</taxon>
        <taxon>Pteriomorphia</taxon>
        <taxon>Pterioida</taxon>
        <taxon>Pterioidea</taxon>
        <taxon>Pteriidae</taxon>
        <taxon>Pinctada</taxon>
    </lineage>
</organism>
<gene>
    <name evidence="17" type="ORF">FSP39_015724</name>
</gene>
<keyword evidence="7 14" id="KW-0479">Metal-binding</keyword>
<dbReference type="Gene3D" id="3.90.340.10">
    <property type="entry name" value="Nitric Oxide Synthase, Chain A, domain 1"/>
    <property type="match status" value="2"/>
</dbReference>
<dbReference type="GO" id="GO:0020037">
    <property type="term" value="F:heme binding"/>
    <property type="evidence" value="ECO:0007669"/>
    <property type="project" value="InterPro"/>
</dbReference>
<sequence length="1129" mass="127302">MCPLERHYLISPSVETQKRPVSDAGSQTLSSGQSSPDSKSTNKCNGASPKIIVTRTDSSSSVEAHKSQKVDLNKNTMSTSYHSGDFKDIKIQQDCNEIQVTISENKDNNRRKSDLKENDVSKVQSVQFKVNEQFSNGHVNGNGLLSSDDDFRGKDDASQNMALSPSSQRKMLEKRRGSASSPKKYVRLHNMADEKLIITDTLHNKSTESVGCGETRCIGSLMFAKHNKISGEPRPKEDVIVQAKDFIEQYYTSIKRYVFDARHITTARGMFEAICNHIKYGTNKGNIRSAITVFPPRTDGKHDYRVWNAQLLRYAGYKQPDGSVIGDPSNVEFTEICQKMGWKGKGGMFDILPLVLQANGMDPELFELPPELVLEVYIKHPKLPWMAEMGLRWYALPAVSGMCFDCGGLEFTAIPFNGWYMGTEIGARDFCDVQRYNLAETIANKMGLDTRKSSSLWKDTVLVEMNIAVLHSFQQQGVTITDHHAASESFMKFQENELKARGGCPADWVWVVPPMSSSITPVFHQEMLLYKLKPSYEYQDDPWKTHIWKKDRDKTKSIDRPKRKFGFRELARLAVKFSAKLMGKALARRVKCTILYATETGKSERFAKNLCEIFKHAFDARAFAKSLHEMKSPKNAQNGEPLSMSYFKMSTASESSDTPSGSESSDKEDNLDRDVGPLANVHYSVFGLGSRAYPYFCAFGHYVDNMMHALDGMRITKMAEGDELCGQEESFREWAQEVFKAACETFCVGDDNSIKEATGALSKTDFSWTPGKFRLTPANVGAEPLLEQALSKVHNKSVLPCRLLERIQLQSKESNRQTILVKLDTDGASELTYNPGDHVAVFPANSSRIVDGIIARLHNAPSNDQIIKVEFMQEKTTPLGTMKSWEQFDKLPVCTLKTAFTRFLDITTPPSINMLKLLASQATREVDKTRIENLANDIHEYEDWKHDKNPNILEVLEEFPSLKTGNTTGWGDMDIYFGCRQSTMDHIYKDELETCKKDDIMSGIHVALSREPGQPKTYVQDLMKKNADKIFEQIVKRGGHFYVCGDVGMASDVTTTLGKILQQKGSMSPEGSRNFLLKLREANRFHEDIFGVDVKAERDQAKKAWKYINSTKKPKQNEETVIITTEVRE</sequence>
<feature type="region of interest" description="Disordered" evidence="15">
    <location>
        <begin position="137"/>
        <end position="183"/>
    </location>
</feature>
<dbReference type="InterPro" id="IPR001709">
    <property type="entry name" value="Flavoprot_Pyr_Nucl_cyt_Rdtase"/>
</dbReference>
<dbReference type="GO" id="GO:0004517">
    <property type="term" value="F:nitric-oxide synthase activity"/>
    <property type="evidence" value="ECO:0007669"/>
    <property type="project" value="UniProtKB-EC"/>
</dbReference>
<dbReference type="PANTHER" id="PTHR43410:SF1">
    <property type="entry name" value="NITRIC OXIDE SYNTHASE"/>
    <property type="match status" value="1"/>
</dbReference>
<dbReference type="PIRSF" id="PIRSF000333">
    <property type="entry name" value="NOS"/>
    <property type="match status" value="1"/>
</dbReference>
<evidence type="ECO:0000256" key="12">
    <source>
        <dbReference type="ARBA" id="ARBA00023004"/>
    </source>
</evidence>
<comment type="cofactor">
    <cofactor evidence="14">
        <name>FAD</name>
        <dbReference type="ChEBI" id="CHEBI:57692"/>
    </cofactor>
    <text evidence="14">Binds 1 FAD.</text>
</comment>
<dbReference type="InterPro" id="IPR004030">
    <property type="entry name" value="NOS_N"/>
</dbReference>
<dbReference type="PRINTS" id="PR00369">
    <property type="entry name" value="FLAVODOXIN"/>
</dbReference>
<evidence type="ECO:0000256" key="2">
    <source>
        <dbReference type="ARBA" id="ARBA00001970"/>
    </source>
</evidence>
<dbReference type="SUPFAM" id="SSF52218">
    <property type="entry name" value="Flavoproteins"/>
    <property type="match status" value="1"/>
</dbReference>
<dbReference type="GO" id="GO:0006809">
    <property type="term" value="P:nitric oxide biosynthetic process"/>
    <property type="evidence" value="ECO:0007669"/>
    <property type="project" value="InterPro"/>
</dbReference>
<dbReference type="InterPro" id="IPR044944">
    <property type="entry name" value="NOS_dom_3"/>
</dbReference>
<evidence type="ECO:0000256" key="6">
    <source>
        <dbReference type="ARBA" id="ARBA00022643"/>
    </source>
</evidence>
<evidence type="ECO:0000256" key="5">
    <source>
        <dbReference type="ARBA" id="ARBA00022630"/>
    </source>
</evidence>
<dbReference type="GO" id="GO:0046872">
    <property type="term" value="F:metal ion binding"/>
    <property type="evidence" value="ECO:0007669"/>
    <property type="project" value="UniProtKB-KW"/>
</dbReference>
<dbReference type="InterPro" id="IPR017938">
    <property type="entry name" value="Riboflavin_synthase-like_b-brl"/>
</dbReference>
<comment type="similarity">
    <text evidence="3 14">Belongs to the NOS family.</text>
</comment>
<dbReference type="InterPro" id="IPR023173">
    <property type="entry name" value="NADPH_Cyt_P450_Rdtase_alpha"/>
</dbReference>
<evidence type="ECO:0000256" key="14">
    <source>
        <dbReference type="PIRNR" id="PIRNR000333"/>
    </source>
</evidence>
<evidence type="ECO:0000313" key="17">
    <source>
        <dbReference type="EMBL" id="KAK3084578.1"/>
    </source>
</evidence>
<accession>A0AA89BVY9</accession>
<dbReference type="Gene3D" id="1.20.990.10">
    <property type="entry name" value="NADPH-cytochrome p450 Reductase, Chain A, domain 3"/>
    <property type="match status" value="2"/>
</dbReference>
<keyword evidence="9 14" id="KW-0521">NADP</keyword>
<dbReference type="Pfam" id="PF02898">
    <property type="entry name" value="NO_synthase"/>
    <property type="match status" value="1"/>
</dbReference>
<dbReference type="Gene3D" id="3.90.1230.10">
    <property type="entry name" value="Nitric Oxide Synthase, Chain A, domain 3"/>
    <property type="match status" value="1"/>
</dbReference>
<dbReference type="InterPro" id="IPR029039">
    <property type="entry name" value="Flavoprotein-like_sf"/>
</dbReference>
<evidence type="ECO:0000256" key="9">
    <source>
        <dbReference type="ARBA" id="ARBA00022857"/>
    </source>
</evidence>
<dbReference type="SUPFAM" id="SSF63380">
    <property type="entry name" value="Riboflavin synthase domain-like"/>
    <property type="match status" value="1"/>
</dbReference>
<dbReference type="AlphaFoldDB" id="A0AA89BVY9"/>
<dbReference type="InterPro" id="IPR036119">
    <property type="entry name" value="NOS_N_sf"/>
</dbReference>
<dbReference type="SUPFAM" id="SSF56512">
    <property type="entry name" value="Nitric oxide (NO) synthase oxygenase domain"/>
    <property type="match status" value="1"/>
</dbReference>
<evidence type="ECO:0000256" key="13">
    <source>
        <dbReference type="ARBA" id="ARBA00047419"/>
    </source>
</evidence>
<keyword evidence="18" id="KW-1185">Reference proteome</keyword>
<proteinExistence type="inferred from homology"/>
<feature type="compositionally biased region" description="Basic and acidic residues" evidence="15">
    <location>
        <begin position="63"/>
        <end position="72"/>
    </location>
</feature>
<feature type="compositionally biased region" description="Low complexity" evidence="15">
    <location>
        <begin position="652"/>
        <end position="663"/>
    </location>
</feature>
<keyword evidence="11 14" id="KW-0560">Oxidoreductase</keyword>
<feature type="compositionally biased region" description="Polar residues" evidence="15">
    <location>
        <begin position="158"/>
        <end position="169"/>
    </location>
</feature>
<dbReference type="GO" id="GO:0010181">
    <property type="term" value="F:FMN binding"/>
    <property type="evidence" value="ECO:0007669"/>
    <property type="project" value="InterPro"/>
</dbReference>
<dbReference type="SUPFAM" id="SSF52343">
    <property type="entry name" value="Ferredoxin reductase-like, C-terminal NADP-linked domain"/>
    <property type="match status" value="1"/>
</dbReference>
<feature type="compositionally biased region" description="Polar residues" evidence="15">
    <location>
        <begin position="24"/>
        <end position="45"/>
    </location>
</feature>
<dbReference type="InterPro" id="IPR050607">
    <property type="entry name" value="NOS"/>
</dbReference>
<evidence type="ECO:0000256" key="7">
    <source>
        <dbReference type="ARBA" id="ARBA00022723"/>
    </source>
</evidence>
<dbReference type="InterPro" id="IPR039261">
    <property type="entry name" value="FNR_nucleotide-bd"/>
</dbReference>
<name>A0AA89BVY9_PINIB</name>
<keyword evidence="4 14" id="KW-0349">Heme</keyword>
<dbReference type="Pfam" id="PF00258">
    <property type="entry name" value="Flavodoxin_1"/>
    <property type="match status" value="1"/>
</dbReference>
<evidence type="ECO:0000256" key="8">
    <source>
        <dbReference type="ARBA" id="ARBA00022827"/>
    </source>
</evidence>
<dbReference type="GO" id="GO:0050660">
    <property type="term" value="F:flavin adenine dinucleotide binding"/>
    <property type="evidence" value="ECO:0007669"/>
    <property type="project" value="InterPro"/>
</dbReference>
<dbReference type="Gene3D" id="3.90.440.10">
    <property type="entry name" value="Nitric Oxide Synthase,Heme Domain,Chain A domain 2"/>
    <property type="match status" value="1"/>
</dbReference>
<dbReference type="InterPro" id="IPR012144">
    <property type="entry name" value="NOS_euk"/>
</dbReference>
<keyword evidence="5" id="KW-0285">Flavoprotein</keyword>
<dbReference type="PANTHER" id="PTHR43410">
    <property type="entry name" value="NITRIC OXIDE SYNTHASE OXYGENASE"/>
    <property type="match status" value="1"/>
</dbReference>
<feature type="domain" description="Flavodoxin-like" evidence="16">
    <location>
        <begin position="592"/>
        <end position="739"/>
    </location>
</feature>
<comment type="catalytic activity">
    <reaction evidence="13">
        <text>2 L-arginine + 3 NADPH + 4 O2 + H(+) = 2 L-citrulline + 2 nitric oxide + 3 NADP(+) + 4 H2O</text>
        <dbReference type="Rhea" id="RHEA:19897"/>
        <dbReference type="ChEBI" id="CHEBI:15377"/>
        <dbReference type="ChEBI" id="CHEBI:15378"/>
        <dbReference type="ChEBI" id="CHEBI:15379"/>
        <dbReference type="ChEBI" id="CHEBI:16480"/>
        <dbReference type="ChEBI" id="CHEBI:32682"/>
        <dbReference type="ChEBI" id="CHEBI:57743"/>
        <dbReference type="ChEBI" id="CHEBI:57783"/>
        <dbReference type="ChEBI" id="CHEBI:58349"/>
        <dbReference type="EC" id="1.14.13.39"/>
    </reaction>
    <physiologicalReaction direction="left-to-right" evidence="13">
        <dbReference type="Rhea" id="RHEA:19898"/>
    </physiologicalReaction>
</comment>
<evidence type="ECO:0000256" key="3">
    <source>
        <dbReference type="ARBA" id="ARBA00006267"/>
    </source>
</evidence>
<dbReference type="Pfam" id="PF00175">
    <property type="entry name" value="NAD_binding_1"/>
    <property type="match status" value="1"/>
</dbReference>
<comment type="cofactor">
    <cofactor evidence="1">
        <name>(6R)-L-erythro-5,6,7,8-tetrahydrobiopterin</name>
        <dbReference type="ChEBI" id="CHEBI:59560"/>
    </cofactor>
</comment>
<evidence type="ECO:0000256" key="10">
    <source>
        <dbReference type="ARBA" id="ARBA00022860"/>
    </source>
</evidence>
<dbReference type="Gene3D" id="3.40.50.360">
    <property type="match status" value="2"/>
</dbReference>
<dbReference type="InterPro" id="IPR044940">
    <property type="entry name" value="NOS_dom_2"/>
</dbReference>
<dbReference type="EC" id="1.14.13.39" evidence="14"/>
<dbReference type="InterPro" id="IPR044943">
    <property type="entry name" value="NOS_dom_1"/>
</dbReference>
<dbReference type="GO" id="GO:0050661">
    <property type="term" value="F:NADP binding"/>
    <property type="evidence" value="ECO:0007669"/>
    <property type="project" value="InterPro"/>
</dbReference>
<dbReference type="FunFam" id="3.90.1230.10:FF:000001">
    <property type="entry name" value="Nitric oxide synthase, brain"/>
    <property type="match status" value="1"/>
</dbReference>
<dbReference type="InterPro" id="IPR001094">
    <property type="entry name" value="Flavdoxin-like"/>
</dbReference>
<dbReference type="InterPro" id="IPR008254">
    <property type="entry name" value="Flavodoxin/NO_synth"/>
</dbReference>
<dbReference type="PROSITE" id="PS50902">
    <property type="entry name" value="FLAVODOXIN_LIKE"/>
    <property type="match status" value="1"/>
</dbReference>
<keyword evidence="8 14" id="KW-0274">FAD</keyword>
<protein>
    <recommendedName>
        <fullName evidence="14">Nitric oxide synthase</fullName>
        <ecNumber evidence="14">1.14.13.39</ecNumber>
    </recommendedName>
</protein>
<keyword evidence="12 14" id="KW-0408">Iron</keyword>
<comment type="function">
    <text evidence="14">Produces nitric oxide (NO) which is a messenger molecule with diverse functions.</text>
</comment>
<evidence type="ECO:0000313" key="18">
    <source>
        <dbReference type="Proteomes" id="UP001186944"/>
    </source>
</evidence>
<evidence type="ECO:0000256" key="11">
    <source>
        <dbReference type="ARBA" id="ARBA00023002"/>
    </source>
</evidence>
<dbReference type="GO" id="GO:0005516">
    <property type="term" value="F:calmodulin binding"/>
    <property type="evidence" value="ECO:0007669"/>
    <property type="project" value="UniProtKB-KW"/>
</dbReference>
<keyword evidence="6 14" id="KW-0288">FMN</keyword>
<evidence type="ECO:0000256" key="4">
    <source>
        <dbReference type="ARBA" id="ARBA00022617"/>
    </source>
</evidence>
<dbReference type="Pfam" id="PF00667">
    <property type="entry name" value="FAD_binding_1"/>
    <property type="match status" value="1"/>
</dbReference>
<dbReference type="FunFam" id="3.90.440.10:FF:000001">
    <property type="entry name" value="Endothelial nitric oxide synthase"/>
    <property type="match status" value="1"/>
</dbReference>
<comment type="caution">
    <text evidence="17">The sequence shown here is derived from an EMBL/GenBank/DDBJ whole genome shotgun (WGS) entry which is preliminary data.</text>
</comment>
<keyword evidence="10 14" id="KW-0112">Calmodulin-binding</keyword>